<reference evidence="2" key="1">
    <citation type="submission" date="2021-10" db="EMBL/GenBank/DDBJ databases">
        <title>Melipona bicolor Genome sequencing and assembly.</title>
        <authorList>
            <person name="Araujo N.S."/>
            <person name="Arias M.C."/>
        </authorList>
    </citation>
    <scope>NUCLEOTIDE SEQUENCE</scope>
    <source>
        <strain evidence="2">USP_2M_L1-L4_2017</strain>
        <tissue evidence="2">Whole body</tissue>
    </source>
</reference>
<evidence type="ECO:0008006" key="4">
    <source>
        <dbReference type="Google" id="ProtNLM"/>
    </source>
</evidence>
<organism evidence="2 3">
    <name type="scientific">Melipona bicolor</name>
    <dbReference type="NCBI Taxonomy" id="60889"/>
    <lineage>
        <taxon>Eukaryota</taxon>
        <taxon>Metazoa</taxon>
        <taxon>Ecdysozoa</taxon>
        <taxon>Arthropoda</taxon>
        <taxon>Hexapoda</taxon>
        <taxon>Insecta</taxon>
        <taxon>Pterygota</taxon>
        <taxon>Neoptera</taxon>
        <taxon>Endopterygota</taxon>
        <taxon>Hymenoptera</taxon>
        <taxon>Apocrita</taxon>
        <taxon>Aculeata</taxon>
        <taxon>Apoidea</taxon>
        <taxon>Anthophila</taxon>
        <taxon>Apidae</taxon>
        <taxon>Melipona</taxon>
    </lineage>
</organism>
<evidence type="ECO:0000313" key="3">
    <source>
        <dbReference type="Proteomes" id="UP001177670"/>
    </source>
</evidence>
<accession>A0AA40KWC9</accession>
<feature type="chain" id="PRO_5041318917" description="Secreted protein" evidence="1">
    <location>
        <begin position="26"/>
        <end position="164"/>
    </location>
</feature>
<name>A0AA40KWC9_9HYME</name>
<dbReference type="EMBL" id="JAHYIQ010000002">
    <property type="protein sequence ID" value="KAK1135254.1"/>
    <property type="molecule type" value="Genomic_DNA"/>
</dbReference>
<protein>
    <recommendedName>
        <fullName evidence="4">Secreted protein</fullName>
    </recommendedName>
</protein>
<dbReference type="AlphaFoldDB" id="A0AA40KWC9"/>
<keyword evidence="3" id="KW-1185">Reference proteome</keyword>
<gene>
    <name evidence="2" type="ORF">K0M31_008025</name>
</gene>
<evidence type="ECO:0000313" key="2">
    <source>
        <dbReference type="EMBL" id="KAK1135254.1"/>
    </source>
</evidence>
<sequence>MASHFSLLTETLSLALLFDVERCLGISRVRVLSYFGILPKEVKFRNKKYQKQIGIVRGIATDRLSCEFHRCSTREHLETTRRLPPMFRHKGCVERRCQELFLWKGGSSHSLNSPPGWNLLKRQPGHPRSLSSTIGNASLISLASMRCGGVPADKTPQQSLLTSP</sequence>
<comment type="caution">
    <text evidence="2">The sequence shown here is derived from an EMBL/GenBank/DDBJ whole genome shotgun (WGS) entry which is preliminary data.</text>
</comment>
<keyword evidence="1" id="KW-0732">Signal</keyword>
<proteinExistence type="predicted"/>
<feature type="signal peptide" evidence="1">
    <location>
        <begin position="1"/>
        <end position="25"/>
    </location>
</feature>
<dbReference type="Proteomes" id="UP001177670">
    <property type="component" value="Unassembled WGS sequence"/>
</dbReference>
<evidence type="ECO:0000256" key="1">
    <source>
        <dbReference type="SAM" id="SignalP"/>
    </source>
</evidence>